<name>A0A161XX03_9GAMM</name>
<dbReference type="Pfam" id="PF00753">
    <property type="entry name" value="Lactamase_B"/>
    <property type="match status" value="1"/>
</dbReference>
<evidence type="ECO:0000259" key="1">
    <source>
        <dbReference type="SMART" id="SM00849"/>
    </source>
</evidence>
<dbReference type="InterPro" id="IPR001279">
    <property type="entry name" value="Metallo-B-lactamas"/>
</dbReference>
<reference evidence="2 3" key="1">
    <citation type="submission" date="2013-07" db="EMBL/GenBank/DDBJ databases">
        <title>Comparative Genomic and Metabolomic Analysis of Twelve Strains of Pseudoalteromonas luteoviolacea.</title>
        <authorList>
            <person name="Vynne N.G."/>
            <person name="Mansson M."/>
            <person name="Gram L."/>
        </authorList>
    </citation>
    <scope>NUCLEOTIDE SEQUENCE [LARGE SCALE GENOMIC DNA]</scope>
    <source>
        <strain evidence="2 3">DSM 6061</strain>
    </source>
</reference>
<comment type="caution">
    <text evidence="2">The sequence shown here is derived from an EMBL/GenBank/DDBJ whole genome shotgun (WGS) entry which is preliminary data.</text>
</comment>
<dbReference type="Gene3D" id="3.60.15.10">
    <property type="entry name" value="Ribonuclease Z/Hydroxyacylglutathione hydrolase-like"/>
    <property type="match status" value="1"/>
</dbReference>
<organism evidence="2 3">
    <name type="scientific">Pseudoalteromonas luteoviolacea DSM 6061</name>
    <dbReference type="NCBI Taxonomy" id="1365250"/>
    <lineage>
        <taxon>Bacteria</taxon>
        <taxon>Pseudomonadati</taxon>
        <taxon>Pseudomonadota</taxon>
        <taxon>Gammaproteobacteria</taxon>
        <taxon>Alteromonadales</taxon>
        <taxon>Pseudoalteromonadaceae</taxon>
        <taxon>Pseudoalteromonas</taxon>
    </lineage>
</organism>
<evidence type="ECO:0000313" key="2">
    <source>
        <dbReference type="EMBL" id="KZN38018.1"/>
    </source>
</evidence>
<dbReference type="Proteomes" id="UP000076643">
    <property type="component" value="Unassembled WGS sequence"/>
</dbReference>
<dbReference type="SUPFAM" id="SSF56281">
    <property type="entry name" value="Metallo-hydrolase/oxidoreductase"/>
    <property type="match status" value="1"/>
</dbReference>
<dbReference type="AlphaFoldDB" id="A0A161XX03"/>
<dbReference type="InterPro" id="IPR036866">
    <property type="entry name" value="RibonucZ/Hydroxyglut_hydro"/>
</dbReference>
<accession>A0A161XX03</accession>
<dbReference type="EMBL" id="AUYB01000102">
    <property type="protein sequence ID" value="KZN38018.1"/>
    <property type="molecule type" value="Genomic_DNA"/>
</dbReference>
<keyword evidence="3" id="KW-1185">Reference proteome</keyword>
<feature type="domain" description="Metallo-beta-lactamase" evidence="1">
    <location>
        <begin position="296"/>
        <end position="487"/>
    </location>
</feature>
<protein>
    <recommendedName>
        <fullName evidence="1">Metallo-beta-lactamase domain-containing protein</fullName>
    </recommendedName>
</protein>
<dbReference type="RefSeq" id="WP_063365281.1">
    <property type="nucleotide sequence ID" value="NZ_AQHB01000046.1"/>
</dbReference>
<gene>
    <name evidence="2" type="ORF">N475_15435</name>
</gene>
<dbReference type="SMART" id="SM00849">
    <property type="entry name" value="Lactamase_B"/>
    <property type="match status" value="1"/>
</dbReference>
<evidence type="ECO:0000313" key="3">
    <source>
        <dbReference type="Proteomes" id="UP000076643"/>
    </source>
</evidence>
<proteinExistence type="predicted"/>
<sequence length="518" mass="58716">MCIHSKAFISKVSRTIPYLVGGVLAMHCQYLKASEGVEKIIERAVAAYGAEALLSVEQMIIEEQLFRYSQGQSGFAAEGLHAIQLHEYDQQLKINFEAKSKTFKRGDKSLIGNYGHYNMTVIDRRVDKNLGVKIDHCLQSFQQSSSVNWDSIALGMEKGVDTLVVKALATNKANSTNQTEMYINGRVHDVFTQVTKGVAQTFFFDRNTGLLSRVINKKGGRSTRYDFMQHTRNQDGVAWAKQTLVTKDARPSLHVLSRDISTTKDKSSFVLKPKDYKPNTPDAFLEFAEPSVNQIAAGVYLVGQGWGFTLFFDIGDSYVSMGAWQMPNDTFTWKNRVAQLQQFTGNKKRVSHFIVTHHHDDHLMGLKEVVDHGAQLLLLPEHLDAVQESFEQQLSPNEYTLVQEGTRIELGHLQLIDIPSSHADHNLVVYLPTQKVLFAEDMFGSSFEHGFHSPNSWPSRDVYYRSHTLNKKMLHLGLDIEQYVSSHHGRVLSKAEFNQSLQLFCPDNKELKRRLFAQ</sequence>
<dbReference type="PATRIC" id="fig|1365250.3.peg.2318"/>